<protein>
    <submittedName>
        <fullName evidence="1">Uncharacterized protein</fullName>
    </submittedName>
</protein>
<organism evidence="1 2">
    <name type="scientific">SAR324 cluster bacterium</name>
    <dbReference type="NCBI Taxonomy" id="2024889"/>
    <lineage>
        <taxon>Bacteria</taxon>
        <taxon>Deltaproteobacteria</taxon>
        <taxon>SAR324 cluster</taxon>
    </lineage>
</organism>
<dbReference type="Proteomes" id="UP000218113">
    <property type="component" value="Unassembled WGS sequence"/>
</dbReference>
<accession>A0A2A4SVU5</accession>
<comment type="caution">
    <text evidence="1">The sequence shown here is derived from an EMBL/GenBank/DDBJ whole genome shotgun (WGS) entry which is preliminary data.</text>
</comment>
<evidence type="ECO:0000313" key="2">
    <source>
        <dbReference type="Proteomes" id="UP000218113"/>
    </source>
</evidence>
<gene>
    <name evidence="1" type="ORF">COB67_11015</name>
</gene>
<sequence>MKQRTFFILGLLIFLVACDSNKDQLPLEVAWGRDVGLKSGMLLSDPRYGVQVIEPSGRSKLFVEIGTAVQWLQENPQVKDVRVWVNDYQTHQWLEANKAHWTDGAQETPMGFGFRAFAIQPAESIRYEAVKKEILSGKNRAQEQQKKYLNKKS</sequence>
<dbReference type="EMBL" id="NVSR01000116">
    <property type="protein sequence ID" value="PCI25191.1"/>
    <property type="molecule type" value="Genomic_DNA"/>
</dbReference>
<proteinExistence type="predicted"/>
<evidence type="ECO:0000313" key="1">
    <source>
        <dbReference type="EMBL" id="PCI25191.1"/>
    </source>
</evidence>
<dbReference type="PROSITE" id="PS51257">
    <property type="entry name" value="PROKAR_LIPOPROTEIN"/>
    <property type="match status" value="1"/>
</dbReference>
<dbReference type="AlphaFoldDB" id="A0A2A4SVU5"/>
<name>A0A2A4SVU5_9DELT</name>
<reference evidence="2" key="1">
    <citation type="submission" date="2017-08" db="EMBL/GenBank/DDBJ databases">
        <title>A dynamic microbial community with high functional redundancy inhabits the cold, oxic subseafloor aquifer.</title>
        <authorList>
            <person name="Tully B.J."/>
            <person name="Wheat C.G."/>
            <person name="Glazer B.T."/>
            <person name="Huber J.A."/>
        </authorList>
    </citation>
    <scope>NUCLEOTIDE SEQUENCE [LARGE SCALE GENOMIC DNA]</scope>
</reference>
<dbReference type="SUPFAM" id="SSF160387">
    <property type="entry name" value="NosL/MerB-like"/>
    <property type="match status" value="1"/>
</dbReference>